<organism evidence="6 7">
    <name type="scientific">Fulvimonas soli</name>
    <dbReference type="NCBI Taxonomy" id="155197"/>
    <lineage>
        <taxon>Bacteria</taxon>
        <taxon>Pseudomonadati</taxon>
        <taxon>Pseudomonadota</taxon>
        <taxon>Gammaproteobacteria</taxon>
        <taxon>Lysobacterales</taxon>
        <taxon>Rhodanobacteraceae</taxon>
        <taxon>Fulvimonas</taxon>
    </lineage>
</organism>
<name>A0A316I8L4_9GAMM</name>
<accession>A0A316I8L4</accession>
<dbReference type="Gene3D" id="2.60.40.1090">
    <property type="entry name" value="Fimbrial-type adhesion domain"/>
    <property type="match status" value="1"/>
</dbReference>
<evidence type="ECO:0000256" key="4">
    <source>
        <dbReference type="ARBA" id="ARBA00023263"/>
    </source>
</evidence>
<dbReference type="OrthoDB" id="5956160at2"/>
<evidence type="ECO:0000256" key="2">
    <source>
        <dbReference type="ARBA" id="ARBA00006671"/>
    </source>
</evidence>
<gene>
    <name evidence="6" type="ORF">C7456_107129</name>
</gene>
<dbReference type="AlphaFoldDB" id="A0A316I8L4"/>
<keyword evidence="4" id="KW-0281">Fimbrium</keyword>
<dbReference type="RefSeq" id="WP_109723738.1">
    <property type="nucleotide sequence ID" value="NZ_MSZV01000018.1"/>
</dbReference>
<comment type="caution">
    <text evidence="6">The sequence shown here is derived from an EMBL/GenBank/DDBJ whole genome shotgun (WGS) entry which is preliminary data.</text>
</comment>
<reference evidence="6 7" key="1">
    <citation type="submission" date="2018-05" db="EMBL/GenBank/DDBJ databases">
        <title>Genomic Encyclopedia of Type Strains, Phase IV (KMG-IV): sequencing the most valuable type-strain genomes for metagenomic binning, comparative biology and taxonomic classification.</title>
        <authorList>
            <person name="Goeker M."/>
        </authorList>
    </citation>
    <scope>NUCLEOTIDE SEQUENCE [LARGE SCALE GENOMIC DNA]</scope>
    <source>
        <strain evidence="6 7">DSM 14263</strain>
    </source>
</reference>
<protein>
    <submittedName>
        <fullName evidence="6">Major type 1 subunit fimbrin (Pilin)</fullName>
    </submittedName>
</protein>
<evidence type="ECO:0000256" key="5">
    <source>
        <dbReference type="SAM" id="SignalP"/>
    </source>
</evidence>
<dbReference type="PANTHER" id="PTHR33420">
    <property type="entry name" value="FIMBRIAL SUBUNIT ELFA-RELATED"/>
    <property type="match status" value="1"/>
</dbReference>
<feature type="chain" id="PRO_5016277373" evidence="5">
    <location>
        <begin position="27"/>
        <end position="179"/>
    </location>
</feature>
<evidence type="ECO:0000313" key="7">
    <source>
        <dbReference type="Proteomes" id="UP000245812"/>
    </source>
</evidence>
<feature type="signal peptide" evidence="5">
    <location>
        <begin position="1"/>
        <end position="26"/>
    </location>
</feature>
<dbReference type="EMBL" id="QGHC01000007">
    <property type="protein sequence ID" value="PWK86738.1"/>
    <property type="molecule type" value="Genomic_DNA"/>
</dbReference>
<dbReference type="InterPro" id="IPR008966">
    <property type="entry name" value="Adhesion_dom_sf"/>
</dbReference>
<evidence type="ECO:0000313" key="6">
    <source>
        <dbReference type="EMBL" id="PWK86738.1"/>
    </source>
</evidence>
<proteinExistence type="inferred from homology"/>
<comment type="subcellular location">
    <subcellularLocation>
        <location evidence="1">Fimbrium</location>
    </subcellularLocation>
</comment>
<dbReference type="PANTHER" id="PTHR33420:SF3">
    <property type="entry name" value="FIMBRIAL SUBUNIT ELFA"/>
    <property type="match status" value="1"/>
</dbReference>
<keyword evidence="3 5" id="KW-0732">Signal</keyword>
<dbReference type="InterPro" id="IPR050263">
    <property type="entry name" value="Bact_Fimbrial_Adh_Pro"/>
</dbReference>
<dbReference type="Pfam" id="PF16970">
    <property type="entry name" value="FimA"/>
    <property type="match status" value="1"/>
</dbReference>
<dbReference type="SUPFAM" id="SSF49401">
    <property type="entry name" value="Bacterial adhesins"/>
    <property type="match status" value="1"/>
</dbReference>
<evidence type="ECO:0000256" key="3">
    <source>
        <dbReference type="ARBA" id="ARBA00022729"/>
    </source>
</evidence>
<dbReference type="GO" id="GO:0043709">
    <property type="term" value="P:cell adhesion involved in single-species biofilm formation"/>
    <property type="evidence" value="ECO:0007669"/>
    <property type="project" value="TreeGrafter"/>
</dbReference>
<keyword evidence="7" id="KW-1185">Reference proteome</keyword>
<dbReference type="InterPro" id="IPR036937">
    <property type="entry name" value="Adhesion_dom_fimbrial_sf"/>
</dbReference>
<sequence length="179" mass="17753">MNKILLSTALVAGLGIVALAPRTASAVDGTINITGTVNSSTCKINGDNGPATIDVALPTVSTTSLNAAGAVAGRTPFSIALTGCGSLTKATTFFEPGPTVLSDGHLKNASGTATGVEVELLNNDFSSINLAGAPGSQNSQQATLASGAGTLNYYAQYYATAAAGAGSVSTSVQFTMLYQ</sequence>
<evidence type="ECO:0000256" key="1">
    <source>
        <dbReference type="ARBA" id="ARBA00004561"/>
    </source>
</evidence>
<dbReference type="InterPro" id="IPR039458">
    <property type="entry name" value="FimA-like"/>
</dbReference>
<comment type="similarity">
    <text evidence="2">Belongs to the fimbrial protein family.</text>
</comment>
<dbReference type="GO" id="GO:0009289">
    <property type="term" value="C:pilus"/>
    <property type="evidence" value="ECO:0007669"/>
    <property type="project" value="UniProtKB-SubCell"/>
</dbReference>
<dbReference type="Proteomes" id="UP000245812">
    <property type="component" value="Unassembled WGS sequence"/>
</dbReference>